<sequence>VAAAVVGVVALALALWQAARRGREPRGPVALERVARAVVDAYVALGEITPRAAASLTFAPRLGGRVRCALSDGSAAENRAFASALEEALGAAAGHRYLVSRALVAPVDATPAPAAHTRPAAPRGATPRGATPRGATPRGATPRRLARALVGRERADHHWHPVPSDLGRNRGRADAYLAAWQRWVSPEGELRYTVGSEEGRELLLAATAAPSGHTASHRTLWV</sequence>
<reference evidence="3" key="1">
    <citation type="submission" date="2023-07" db="EMBL/GenBank/DDBJ databases">
        <title>Conexibacter stalactiti sp. nov., isolated from stalactites in a lava cave and emended description of the genus Conexibacter.</title>
        <authorList>
            <person name="Lee S.D."/>
        </authorList>
    </citation>
    <scope>NUCLEOTIDE SEQUENCE [LARGE SCALE GENOMIC DNA]</scope>
    <source>
        <strain evidence="3">KCTC 39840</strain>
    </source>
</reference>
<reference evidence="2 3" key="2">
    <citation type="submission" date="2023-10" db="EMBL/GenBank/DDBJ databases">
        <authorList>
            <person name="Han X.F."/>
        </authorList>
    </citation>
    <scope>NUCLEOTIDE SEQUENCE [LARGE SCALE GENOMIC DNA]</scope>
    <source>
        <strain evidence="2 3">KCTC 39840</strain>
    </source>
</reference>
<name>A0ABU4I1X0_9ACTN</name>
<proteinExistence type="predicted"/>
<accession>A0ABU4I1X0</accession>
<keyword evidence="3" id="KW-1185">Reference proteome</keyword>
<gene>
    <name evidence="2" type="ORF">R7226_28305</name>
</gene>
<evidence type="ECO:0000313" key="3">
    <source>
        <dbReference type="Proteomes" id="UP001284601"/>
    </source>
</evidence>
<feature type="region of interest" description="Disordered" evidence="1">
    <location>
        <begin position="111"/>
        <end position="143"/>
    </location>
</feature>
<evidence type="ECO:0000256" key="1">
    <source>
        <dbReference type="SAM" id="MobiDB-lite"/>
    </source>
</evidence>
<feature type="non-terminal residue" evidence="2">
    <location>
        <position position="1"/>
    </location>
</feature>
<comment type="caution">
    <text evidence="2">The sequence shown here is derived from an EMBL/GenBank/DDBJ whole genome shotgun (WGS) entry which is preliminary data.</text>
</comment>
<dbReference type="EMBL" id="JAWSTH010000131">
    <property type="protein sequence ID" value="MDW5598294.1"/>
    <property type="molecule type" value="Genomic_DNA"/>
</dbReference>
<protein>
    <submittedName>
        <fullName evidence="2">Uncharacterized protein</fullName>
    </submittedName>
</protein>
<organism evidence="2 3">
    <name type="scientific">Conexibacter stalactiti</name>
    <dbReference type="NCBI Taxonomy" id="1940611"/>
    <lineage>
        <taxon>Bacteria</taxon>
        <taxon>Bacillati</taxon>
        <taxon>Actinomycetota</taxon>
        <taxon>Thermoleophilia</taxon>
        <taxon>Solirubrobacterales</taxon>
        <taxon>Conexibacteraceae</taxon>
        <taxon>Conexibacter</taxon>
    </lineage>
</organism>
<dbReference type="Proteomes" id="UP001284601">
    <property type="component" value="Unassembled WGS sequence"/>
</dbReference>
<evidence type="ECO:0000313" key="2">
    <source>
        <dbReference type="EMBL" id="MDW5598294.1"/>
    </source>
</evidence>